<dbReference type="EMBL" id="CP014567">
    <property type="protein sequence ID" value="AVI05855.1"/>
    <property type="molecule type" value="Genomic_DNA"/>
</dbReference>
<keyword evidence="4" id="KW-1185">Reference proteome</keyword>
<evidence type="ECO:0000313" key="2">
    <source>
        <dbReference type="EMBL" id="AVI05855.1"/>
    </source>
</evidence>
<dbReference type="Gene3D" id="3.40.630.30">
    <property type="match status" value="1"/>
</dbReference>
<dbReference type="SUPFAM" id="SSF55729">
    <property type="entry name" value="Acyl-CoA N-acyltransferases (Nat)"/>
    <property type="match status" value="1"/>
</dbReference>
<evidence type="ECO:0000259" key="1">
    <source>
        <dbReference type="PROSITE" id="PS51186"/>
    </source>
</evidence>
<accession>A0A3S7GTW1</accession>
<dbReference type="InterPro" id="IPR000182">
    <property type="entry name" value="GNAT_dom"/>
</dbReference>
<gene>
    <name evidence="2" type="ORF">AZE34_03405</name>
    <name evidence="3" type="ORF">J7T32_004535</name>
</gene>
<feature type="domain" description="N-acetyltransferase" evidence="1">
    <location>
        <begin position="1"/>
        <end position="150"/>
    </location>
</feature>
<dbReference type="CDD" id="cd04301">
    <property type="entry name" value="NAT_SF"/>
    <property type="match status" value="1"/>
</dbReference>
<dbReference type="AlphaFoldDB" id="A0A3S7GTW1"/>
<reference evidence="3 4" key="2">
    <citation type="submission" date="2022-06" db="EMBL/GenBank/DDBJ databases">
        <title>Staphylococcus hominis ShoR14 genome sequence.</title>
        <authorList>
            <person name="Yeo C.C."/>
            <person name="Chew C.H."/>
            <person name="Che Hamzah A.M."/>
            <person name="Al-Trad E.I."/>
        </authorList>
    </citation>
    <scope>NUCLEOTIDE SEQUENCE [LARGE SCALE GENOMIC DNA]</scope>
    <source>
        <strain evidence="3 4">ShoR14</strain>
    </source>
</reference>
<evidence type="ECO:0000313" key="3">
    <source>
        <dbReference type="EMBL" id="MCM5672036.1"/>
    </source>
</evidence>
<name>A0A3S7GTW1_STAHO</name>
<protein>
    <submittedName>
        <fullName evidence="3">GNAT family N-acetyltransferase</fullName>
    </submittedName>
    <submittedName>
        <fullName evidence="2">GNAT family acetyltransferase</fullName>
    </submittedName>
</protein>
<dbReference type="PROSITE" id="PS51186">
    <property type="entry name" value="GNAT"/>
    <property type="match status" value="1"/>
</dbReference>
<dbReference type="Proteomes" id="UP000665944">
    <property type="component" value="Unassembled WGS sequence"/>
</dbReference>
<sequence>MRSLSITDDQLIENIASIHEYYLEKSGLNYHATTLSIALRQEMIERRLNMNQDIIYVIESKHDFREPSAFIWGHFETSTKVVTIEMLYTHPHCRNSGIATNLKLALEQWAIEKDAHSIKSTVDANNEQMIHINREQGYDITHVKMRKDLK</sequence>
<organism evidence="2">
    <name type="scientific">Staphylococcus hominis</name>
    <dbReference type="NCBI Taxonomy" id="1290"/>
    <lineage>
        <taxon>Bacteria</taxon>
        <taxon>Bacillati</taxon>
        <taxon>Bacillota</taxon>
        <taxon>Bacilli</taxon>
        <taxon>Bacillales</taxon>
        <taxon>Staphylococcaceae</taxon>
        <taxon>Staphylococcus</taxon>
    </lineage>
</organism>
<keyword evidence="2" id="KW-0808">Transferase</keyword>
<reference evidence="2" key="1">
    <citation type="submission" date="2016-02" db="EMBL/GenBank/DDBJ databases">
        <title>Genomic sequence of a clinical Staphylococcus hominis isolate.</title>
        <authorList>
            <person name="McClure J.M."/>
            <person name="Zhang K."/>
        </authorList>
    </citation>
    <scope>NUCLEOTIDE SEQUENCE</scope>
    <source>
        <strain evidence="2">C34847</strain>
    </source>
</reference>
<evidence type="ECO:0000313" key="4">
    <source>
        <dbReference type="Proteomes" id="UP000665944"/>
    </source>
</evidence>
<dbReference type="InterPro" id="IPR016181">
    <property type="entry name" value="Acyl_CoA_acyltransferase"/>
</dbReference>
<dbReference type="Pfam" id="PF00583">
    <property type="entry name" value="Acetyltransf_1"/>
    <property type="match status" value="1"/>
</dbReference>
<dbReference type="RefSeq" id="WP_017175984.1">
    <property type="nucleotide sequence ID" value="NZ_CAXOIK010000009.1"/>
</dbReference>
<dbReference type="EMBL" id="JAGHKT020000004">
    <property type="protein sequence ID" value="MCM5672036.1"/>
    <property type="molecule type" value="Genomic_DNA"/>
</dbReference>
<dbReference type="GO" id="GO:0016747">
    <property type="term" value="F:acyltransferase activity, transferring groups other than amino-acyl groups"/>
    <property type="evidence" value="ECO:0007669"/>
    <property type="project" value="InterPro"/>
</dbReference>
<proteinExistence type="predicted"/>